<organism evidence="1 2">
    <name type="scientific">Bacteroides intestinalis</name>
    <dbReference type="NCBI Taxonomy" id="329854"/>
    <lineage>
        <taxon>Bacteria</taxon>
        <taxon>Pseudomonadati</taxon>
        <taxon>Bacteroidota</taxon>
        <taxon>Bacteroidia</taxon>
        <taxon>Bacteroidales</taxon>
        <taxon>Bacteroidaceae</taxon>
        <taxon>Bacteroides</taxon>
    </lineage>
</organism>
<sequence length="60" mass="6788">MIKVSADKDADQREIYNKIVLCPICGQKLTDISYVNGVVILRVKCRRCKSYINVDIVGTK</sequence>
<reference evidence="1 2" key="1">
    <citation type="journal article" date="2019" name="Science, e1252229">
        <title>Invertible promoters mediate bacterial phase variation, antibiotic resistance, and host adaptation in the gut.</title>
        <authorList>
            <person name="Jiang X."/>
            <person name="Hall A.B."/>
            <person name="Arthur T.D."/>
            <person name="Plichta D.R."/>
            <person name="Covington C.T."/>
            <person name="Poyet M."/>
            <person name="Crothers J."/>
            <person name="Moses P.L."/>
            <person name="Tolonen A.C."/>
            <person name="Vlamakis H."/>
            <person name="Alm E.J."/>
            <person name="Xavier R.J."/>
        </authorList>
    </citation>
    <scope>NUCLEOTIDE SEQUENCE [LARGE SCALE GENOMIC DNA]</scope>
    <source>
        <strain evidence="2">bf_0095</strain>
    </source>
</reference>
<accession>A0A4Q5HCE6</accession>
<evidence type="ECO:0000313" key="1">
    <source>
        <dbReference type="EMBL" id="RYT79602.1"/>
    </source>
</evidence>
<comment type="caution">
    <text evidence="1">The sequence shown here is derived from an EMBL/GenBank/DDBJ whole genome shotgun (WGS) entry which is preliminary data.</text>
</comment>
<name>A0A4Q5HCE6_9BACE</name>
<dbReference type="Proteomes" id="UP000291191">
    <property type="component" value="Unassembled WGS sequence"/>
</dbReference>
<proteinExistence type="predicted"/>
<gene>
    <name evidence="1" type="ORF">EAJ06_13285</name>
</gene>
<dbReference type="AlphaFoldDB" id="A0A4Q5HCE6"/>
<keyword evidence="2" id="KW-1185">Reference proteome</keyword>
<protein>
    <recommendedName>
        <fullName evidence="3">Com family DNA-binding transcriptional regulator</fullName>
    </recommendedName>
</protein>
<evidence type="ECO:0008006" key="3">
    <source>
        <dbReference type="Google" id="ProtNLM"/>
    </source>
</evidence>
<evidence type="ECO:0000313" key="2">
    <source>
        <dbReference type="Proteomes" id="UP000291191"/>
    </source>
</evidence>
<dbReference type="OrthoDB" id="1031888at2"/>
<dbReference type="EMBL" id="RCXO01000016">
    <property type="protein sequence ID" value="RYT79602.1"/>
    <property type="molecule type" value="Genomic_DNA"/>
</dbReference>